<evidence type="ECO:0000313" key="3">
    <source>
        <dbReference type="Proteomes" id="UP000055024"/>
    </source>
</evidence>
<protein>
    <recommendedName>
        <fullName evidence="4">G-protein coupled receptors family 1 profile domain-containing protein</fullName>
    </recommendedName>
</protein>
<gene>
    <name evidence="2" type="ORF">T11_8247</name>
</gene>
<keyword evidence="1" id="KW-0812">Transmembrane</keyword>
<dbReference type="OrthoDB" id="5915047at2759"/>
<dbReference type="AlphaFoldDB" id="A0A0V1HY02"/>
<feature type="transmembrane region" description="Helical" evidence="1">
    <location>
        <begin position="146"/>
        <end position="171"/>
    </location>
</feature>
<sequence>MNNETVAAIYRQDILCFRLVLAILTTILDVIILIFIKKRNGNRSDLIMITYQNDKEKFVYTVGFTVGSLVTSLGRIMMFSHRVSMTLQPVHYVPAWHCVTYNVYVHINTVGSDSVTLVICLCSFERFLFFHNPNLHKHAFSIFTRINVLIGVFSIGLLNTLICIGIALSHFEKPVLFFCPKAEVASKRYFYIYACTKVGLTTVAAFTYMLTLFVVVCNVKSNQCSLAHFRHKREKSILKSLLCVFTAFVLTQFFPWIAIALMSASKEVYASITVAARVMENSFLLVAALMYLLIHPDLSSQLKYYFYKAKCCRCTVDNKVKSDVYIG</sequence>
<keyword evidence="1" id="KW-1133">Transmembrane helix</keyword>
<feature type="transmembrane region" description="Helical" evidence="1">
    <location>
        <begin position="15"/>
        <end position="36"/>
    </location>
</feature>
<evidence type="ECO:0000313" key="2">
    <source>
        <dbReference type="EMBL" id="KRZ15216.1"/>
    </source>
</evidence>
<organism evidence="2 3">
    <name type="scientific">Trichinella zimbabwensis</name>
    <dbReference type="NCBI Taxonomy" id="268475"/>
    <lineage>
        <taxon>Eukaryota</taxon>
        <taxon>Metazoa</taxon>
        <taxon>Ecdysozoa</taxon>
        <taxon>Nematoda</taxon>
        <taxon>Enoplea</taxon>
        <taxon>Dorylaimia</taxon>
        <taxon>Trichinellida</taxon>
        <taxon>Trichinellidae</taxon>
        <taxon>Trichinella</taxon>
    </lineage>
</organism>
<reference evidence="2 3" key="1">
    <citation type="submission" date="2015-01" db="EMBL/GenBank/DDBJ databases">
        <title>Evolution of Trichinella species and genotypes.</title>
        <authorList>
            <person name="Korhonen P.K."/>
            <person name="Edoardo P."/>
            <person name="Giuseppe L.R."/>
            <person name="Gasser R.B."/>
        </authorList>
    </citation>
    <scope>NUCLEOTIDE SEQUENCE [LARGE SCALE GENOMIC DNA]</scope>
    <source>
        <strain evidence="2">ISS1029</strain>
    </source>
</reference>
<name>A0A0V1HY02_9BILA</name>
<feature type="transmembrane region" description="Helical" evidence="1">
    <location>
        <begin position="240"/>
        <end position="262"/>
    </location>
</feature>
<feature type="transmembrane region" description="Helical" evidence="1">
    <location>
        <begin position="58"/>
        <end position="78"/>
    </location>
</feature>
<dbReference type="Proteomes" id="UP000055024">
    <property type="component" value="Unassembled WGS sequence"/>
</dbReference>
<accession>A0A0V1HY02</accession>
<dbReference type="EMBL" id="JYDP01000019">
    <property type="protein sequence ID" value="KRZ15216.1"/>
    <property type="molecule type" value="Genomic_DNA"/>
</dbReference>
<comment type="caution">
    <text evidence="2">The sequence shown here is derived from an EMBL/GenBank/DDBJ whole genome shotgun (WGS) entry which is preliminary data.</text>
</comment>
<keyword evidence="1" id="KW-0472">Membrane</keyword>
<keyword evidence="3" id="KW-1185">Reference proteome</keyword>
<evidence type="ECO:0000256" key="1">
    <source>
        <dbReference type="SAM" id="Phobius"/>
    </source>
</evidence>
<feature type="transmembrane region" description="Helical" evidence="1">
    <location>
        <begin position="191"/>
        <end position="219"/>
    </location>
</feature>
<proteinExistence type="predicted"/>
<evidence type="ECO:0008006" key="4">
    <source>
        <dbReference type="Google" id="ProtNLM"/>
    </source>
</evidence>
<feature type="transmembrane region" description="Helical" evidence="1">
    <location>
        <begin position="268"/>
        <end position="294"/>
    </location>
</feature>